<dbReference type="InterPro" id="IPR019823">
    <property type="entry name" value="Mechanosensitive_channel_CS"/>
</dbReference>
<protein>
    <recommendedName>
        <fullName evidence="10">Large-conductance mechanosensitive channel</fullName>
    </recommendedName>
</protein>
<dbReference type="PROSITE" id="PS01327">
    <property type="entry name" value="MSCL"/>
    <property type="match status" value="1"/>
</dbReference>
<evidence type="ECO:0000313" key="11">
    <source>
        <dbReference type="EMBL" id="ASA22972.1"/>
    </source>
</evidence>
<evidence type="ECO:0000313" key="12">
    <source>
        <dbReference type="Proteomes" id="UP000249890"/>
    </source>
</evidence>
<dbReference type="InterPro" id="IPR036019">
    <property type="entry name" value="MscL_channel"/>
</dbReference>
<sequence length="137" mass="15040">MWNEFKKFALKGNVLDLAVAVVIGAAFGKIVSSLVNDIIMPLVGLLVGGINLQDLNFTRENMLGKDVVVNYGMFLQSVVDFFIIAFSIFLVVKLASRFKKKETVKVEVVEPAAPAPEVVLLTEIRDLLRSGKQGQSE</sequence>
<dbReference type="KEGG" id="pdh:B9T62_20475"/>
<dbReference type="NCBIfam" id="NF001843">
    <property type="entry name" value="PRK00567.1-4"/>
    <property type="match status" value="1"/>
</dbReference>
<comment type="function">
    <text evidence="10">Channel that opens in response to stretch forces in the membrane lipid bilayer. May participate in the regulation of osmotic pressure changes within the cell.</text>
</comment>
<evidence type="ECO:0000256" key="4">
    <source>
        <dbReference type="ARBA" id="ARBA00022475"/>
    </source>
</evidence>
<keyword evidence="4 10" id="KW-1003">Cell membrane</keyword>
<keyword evidence="7 10" id="KW-0406">Ion transport</keyword>
<name>A0A2Z2KNZ5_9BACL</name>
<dbReference type="AlphaFoldDB" id="A0A2Z2KNZ5"/>
<gene>
    <name evidence="10" type="primary">mscL</name>
    <name evidence="11" type="ORF">B9T62_20475</name>
</gene>
<reference evidence="11 12" key="1">
    <citation type="submission" date="2017-06" db="EMBL/GenBank/DDBJ databases">
        <title>Complete genome sequence of Paenibacillus donghaensis KCTC 13049T isolated from East Sea sediment, South Korea.</title>
        <authorList>
            <person name="Jung B.K."/>
            <person name="Hong S.-J."/>
            <person name="Shin J.-H."/>
        </authorList>
    </citation>
    <scope>NUCLEOTIDE SEQUENCE [LARGE SCALE GENOMIC DNA]</scope>
    <source>
        <strain evidence="11 12">KCTC 13049</strain>
    </source>
</reference>
<dbReference type="GO" id="GO:0005886">
    <property type="term" value="C:plasma membrane"/>
    <property type="evidence" value="ECO:0007669"/>
    <property type="project" value="UniProtKB-SubCell"/>
</dbReference>
<evidence type="ECO:0000256" key="3">
    <source>
        <dbReference type="ARBA" id="ARBA00022448"/>
    </source>
</evidence>
<dbReference type="RefSeq" id="WP_087916970.1">
    <property type="nucleotide sequence ID" value="NZ_CP021780.1"/>
</dbReference>
<dbReference type="HAMAP" id="MF_00115">
    <property type="entry name" value="MscL"/>
    <property type="match status" value="1"/>
</dbReference>
<evidence type="ECO:0000256" key="6">
    <source>
        <dbReference type="ARBA" id="ARBA00022989"/>
    </source>
</evidence>
<comment type="subcellular location">
    <subcellularLocation>
        <location evidence="1 10">Cell membrane</location>
        <topology evidence="1 10">Multi-pass membrane protein</topology>
    </subcellularLocation>
</comment>
<feature type="transmembrane region" description="Helical" evidence="10">
    <location>
        <begin position="12"/>
        <end position="35"/>
    </location>
</feature>
<keyword evidence="5 10" id="KW-0812">Transmembrane</keyword>
<evidence type="ECO:0000256" key="9">
    <source>
        <dbReference type="ARBA" id="ARBA00023303"/>
    </source>
</evidence>
<dbReference type="Pfam" id="PF01741">
    <property type="entry name" value="MscL"/>
    <property type="match status" value="1"/>
</dbReference>
<evidence type="ECO:0000256" key="8">
    <source>
        <dbReference type="ARBA" id="ARBA00023136"/>
    </source>
</evidence>
<keyword evidence="6 10" id="KW-1133">Transmembrane helix</keyword>
<dbReference type="InterPro" id="IPR001185">
    <property type="entry name" value="MS_channel"/>
</dbReference>
<dbReference type="SUPFAM" id="SSF81330">
    <property type="entry name" value="Gated mechanosensitive channel"/>
    <property type="match status" value="1"/>
</dbReference>
<evidence type="ECO:0000256" key="5">
    <source>
        <dbReference type="ARBA" id="ARBA00022692"/>
    </source>
</evidence>
<dbReference type="OrthoDB" id="9810350at2"/>
<evidence type="ECO:0000256" key="10">
    <source>
        <dbReference type="HAMAP-Rule" id="MF_00115"/>
    </source>
</evidence>
<evidence type="ECO:0000256" key="1">
    <source>
        <dbReference type="ARBA" id="ARBA00004651"/>
    </source>
</evidence>
<keyword evidence="8 10" id="KW-0472">Membrane</keyword>
<dbReference type="NCBIfam" id="TIGR00220">
    <property type="entry name" value="mscL"/>
    <property type="match status" value="1"/>
</dbReference>
<dbReference type="PANTHER" id="PTHR30266:SF2">
    <property type="entry name" value="LARGE-CONDUCTANCE MECHANOSENSITIVE CHANNEL"/>
    <property type="match status" value="1"/>
</dbReference>
<comment type="subunit">
    <text evidence="10">Homopentamer.</text>
</comment>
<dbReference type="PRINTS" id="PR01264">
    <property type="entry name" value="MECHCHANNEL"/>
</dbReference>
<dbReference type="Gene3D" id="1.10.1200.120">
    <property type="entry name" value="Large-conductance mechanosensitive channel, MscL, domain 1"/>
    <property type="match status" value="1"/>
</dbReference>
<keyword evidence="12" id="KW-1185">Reference proteome</keyword>
<keyword evidence="9 10" id="KW-0407">Ion channel</keyword>
<feature type="transmembrane region" description="Helical" evidence="10">
    <location>
        <begin position="71"/>
        <end position="92"/>
    </location>
</feature>
<comment type="similarity">
    <text evidence="2 10">Belongs to the MscL family.</text>
</comment>
<dbReference type="EMBL" id="CP021780">
    <property type="protein sequence ID" value="ASA22972.1"/>
    <property type="molecule type" value="Genomic_DNA"/>
</dbReference>
<dbReference type="PANTHER" id="PTHR30266">
    <property type="entry name" value="MECHANOSENSITIVE CHANNEL MSCL"/>
    <property type="match status" value="1"/>
</dbReference>
<evidence type="ECO:0000256" key="7">
    <source>
        <dbReference type="ARBA" id="ARBA00023065"/>
    </source>
</evidence>
<evidence type="ECO:0000256" key="2">
    <source>
        <dbReference type="ARBA" id="ARBA00007254"/>
    </source>
</evidence>
<accession>A0A2Z2KNZ5</accession>
<dbReference type="Proteomes" id="UP000249890">
    <property type="component" value="Chromosome"/>
</dbReference>
<proteinExistence type="inferred from homology"/>
<dbReference type="GO" id="GO:0008381">
    <property type="term" value="F:mechanosensitive monoatomic ion channel activity"/>
    <property type="evidence" value="ECO:0007669"/>
    <property type="project" value="UniProtKB-UniRule"/>
</dbReference>
<dbReference type="InterPro" id="IPR037673">
    <property type="entry name" value="MSC/AndL"/>
</dbReference>
<keyword evidence="3 10" id="KW-0813">Transport</keyword>
<organism evidence="11 12">
    <name type="scientific">Paenibacillus donghaensis</name>
    <dbReference type="NCBI Taxonomy" id="414771"/>
    <lineage>
        <taxon>Bacteria</taxon>
        <taxon>Bacillati</taxon>
        <taxon>Bacillota</taxon>
        <taxon>Bacilli</taxon>
        <taxon>Bacillales</taxon>
        <taxon>Paenibacillaceae</taxon>
        <taxon>Paenibacillus</taxon>
    </lineage>
</organism>